<evidence type="ECO:0000313" key="3">
    <source>
        <dbReference type="Proteomes" id="UP001305414"/>
    </source>
</evidence>
<feature type="compositionally biased region" description="Basic and acidic residues" evidence="1">
    <location>
        <begin position="223"/>
        <end position="232"/>
    </location>
</feature>
<feature type="region of interest" description="Disordered" evidence="1">
    <location>
        <begin position="218"/>
        <end position="290"/>
    </location>
</feature>
<comment type="caution">
    <text evidence="2">The sequence shown here is derived from an EMBL/GenBank/DDBJ whole genome shotgun (WGS) entry which is preliminary data.</text>
</comment>
<feature type="region of interest" description="Disordered" evidence="1">
    <location>
        <begin position="423"/>
        <end position="448"/>
    </location>
</feature>
<feature type="compositionally biased region" description="Polar residues" evidence="1">
    <location>
        <begin position="251"/>
        <end position="260"/>
    </location>
</feature>
<feature type="compositionally biased region" description="Basic and acidic residues" evidence="1">
    <location>
        <begin position="123"/>
        <end position="138"/>
    </location>
</feature>
<feature type="compositionally biased region" description="Basic and acidic residues" evidence="1">
    <location>
        <begin position="623"/>
        <end position="650"/>
    </location>
</feature>
<accession>A0AAN7UF82</accession>
<organism evidence="2 3">
    <name type="scientific">Xylaria bambusicola</name>
    <dbReference type="NCBI Taxonomy" id="326684"/>
    <lineage>
        <taxon>Eukaryota</taxon>
        <taxon>Fungi</taxon>
        <taxon>Dikarya</taxon>
        <taxon>Ascomycota</taxon>
        <taxon>Pezizomycotina</taxon>
        <taxon>Sordariomycetes</taxon>
        <taxon>Xylariomycetidae</taxon>
        <taxon>Xylariales</taxon>
        <taxon>Xylariaceae</taxon>
        <taxon>Xylaria</taxon>
    </lineage>
</organism>
<feature type="region of interest" description="Disordered" evidence="1">
    <location>
        <begin position="460"/>
        <end position="650"/>
    </location>
</feature>
<proteinExistence type="predicted"/>
<evidence type="ECO:0000313" key="2">
    <source>
        <dbReference type="EMBL" id="KAK5631185.1"/>
    </source>
</evidence>
<sequence length="702" mass="77964">MPHGHSPHTGSSAGAGKSAGSNTSTGGGSVLSRVLGSLRRRSHNSDTTLKDKEDTSWANNYKITHRPDRPRFDKRDGLKSRNSAYVLGQLHKIWRHNQKMLEAKKREREAREVALAAGVERSIDERQSNRDGEFDTGRPHPLPSLRTDQMSNFSGKVDSPGFNRGEWRAESEVEYQQPNIYHISAYRADKHNTYPPSSPSIASDRMTIRVGLELESAEGEGDSYWHTKDAPELPHLPATTYTPFTAPPQPVSASISSPQKESIRRRQTHSLSRSSPQRPPLAHTIQASSARSKALRESMALYVNTDQDSAPGFIINSSLASEQVSPLTPMQHIREDIRDNRYLNLKPSPAKSRVCPMPLCRNHLITSIDQAQNLCATCRSEHQPRQSIFITDVLNAFPGPYSPLGAEFSSRPPLISDESYDLAPEERTLEPSRGIDGERDTSASQRVIINNSDVLSRLNKDRGGFKLQSAPRSRKHLKREQHLSRSPVKRQIAKQAPSPVRGGHRNKSGNGKSHIGFQRAAETPRPTTTTTPPPHPSSRNVAAVDSRPRKTSGPFLEPRTFCPAPRPAARRDKNTSPIAHRRRHSNLRSLAKSAQASATVHAGKSTDYTPAPSSAPAGHRRPDRVENRVSEPTREPGRGPALKSEKRKAEEEDIYREIDSIIDCYLRLSEAPEPVHEKRKAEAVASYFTVPSEVEMSLKGFI</sequence>
<evidence type="ECO:0000256" key="1">
    <source>
        <dbReference type="SAM" id="MobiDB-lite"/>
    </source>
</evidence>
<keyword evidence="3" id="KW-1185">Reference proteome</keyword>
<gene>
    <name evidence="2" type="ORF">RRF57_006900</name>
</gene>
<feature type="compositionally biased region" description="Basic and acidic residues" evidence="1">
    <location>
        <begin position="424"/>
        <end position="441"/>
    </location>
</feature>
<dbReference type="EMBL" id="JAWHQM010000018">
    <property type="protein sequence ID" value="KAK5631185.1"/>
    <property type="molecule type" value="Genomic_DNA"/>
</dbReference>
<feature type="compositionally biased region" description="Basic and acidic residues" evidence="1">
    <location>
        <begin position="65"/>
        <end position="77"/>
    </location>
</feature>
<dbReference type="AlphaFoldDB" id="A0AAN7UF82"/>
<feature type="region of interest" description="Disordered" evidence="1">
    <location>
        <begin position="1"/>
        <end position="77"/>
    </location>
</feature>
<feature type="region of interest" description="Disordered" evidence="1">
    <location>
        <begin position="123"/>
        <end position="153"/>
    </location>
</feature>
<reference evidence="2 3" key="1">
    <citation type="submission" date="2023-10" db="EMBL/GenBank/DDBJ databases">
        <title>Draft genome sequence of Xylaria bambusicola isolate GMP-LS, the root and basal stem rot pathogen of sugarcane in Indonesia.</title>
        <authorList>
            <person name="Selvaraj P."/>
            <person name="Muralishankar V."/>
            <person name="Muruganantham S."/>
            <person name="Sp S."/>
            <person name="Haryani S."/>
            <person name="Lau K.J.X."/>
            <person name="Naqvi N.I."/>
        </authorList>
    </citation>
    <scope>NUCLEOTIDE SEQUENCE [LARGE SCALE GENOMIC DNA]</scope>
    <source>
        <strain evidence="2">GMP-LS</strain>
    </source>
</reference>
<protein>
    <submittedName>
        <fullName evidence="2">Uncharacterized protein</fullName>
    </submittedName>
</protein>
<dbReference type="Proteomes" id="UP001305414">
    <property type="component" value="Unassembled WGS sequence"/>
</dbReference>
<name>A0AAN7UF82_9PEZI</name>
<feature type="compositionally biased region" description="Low complexity" evidence="1">
    <location>
        <begin position="9"/>
        <end position="37"/>
    </location>
</feature>